<comment type="similarity">
    <text evidence="1">Belongs to the RdRP family.</text>
</comment>
<dbReference type="AlphaFoldDB" id="A0A8K0XQI8"/>
<feature type="compositionally biased region" description="Low complexity" evidence="2">
    <location>
        <begin position="64"/>
        <end position="82"/>
    </location>
</feature>
<name>A0A8K0XQI8_9AGAR</name>
<dbReference type="EMBL" id="JAEVFJ010000012">
    <property type="protein sequence ID" value="KAH8101472.1"/>
    <property type="molecule type" value="Genomic_DNA"/>
</dbReference>
<dbReference type="EC" id="2.7.7.48" evidence="1"/>
<proteinExistence type="inferred from homology"/>
<evidence type="ECO:0000256" key="2">
    <source>
        <dbReference type="SAM" id="MobiDB-lite"/>
    </source>
</evidence>
<keyword evidence="1" id="KW-0694">RNA-binding</keyword>
<keyword evidence="5" id="KW-1185">Reference proteome</keyword>
<dbReference type="PANTHER" id="PTHR23079:SF55">
    <property type="entry name" value="RNA-DIRECTED RNA POLYMERASE"/>
    <property type="match status" value="1"/>
</dbReference>
<dbReference type="InterPro" id="IPR057596">
    <property type="entry name" value="RDRP_core"/>
</dbReference>
<evidence type="ECO:0000256" key="1">
    <source>
        <dbReference type="RuleBase" id="RU363098"/>
    </source>
</evidence>
<comment type="caution">
    <text evidence="4">The sequence shown here is derived from an EMBL/GenBank/DDBJ whole genome shotgun (WGS) entry which is preliminary data.</text>
</comment>
<feature type="domain" description="RDRP core" evidence="3">
    <location>
        <begin position="245"/>
        <end position="896"/>
    </location>
</feature>
<feature type="region of interest" description="Disordered" evidence="2">
    <location>
        <begin position="64"/>
        <end position="114"/>
    </location>
</feature>
<feature type="compositionally biased region" description="Basic and acidic residues" evidence="2">
    <location>
        <begin position="87"/>
        <end position="96"/>
    </location>
</feature>
<gene>
    <name evidence="4" type="ORF">BXZ70DRAFT_94752</name>
</gene>
<dbReference type="GO" id="GO:0030422">
    <property type="term" value="P:siRNA processing"/>
    <property type="evidence" value="ECO:0007669"/>
    <property type="project" value="TreeGrafter"/>
</dbReference>
<feature type="region of interest" description="Disordered" evidence="2">
    <location>
        <begin position="566"/>
        <end position="592"/>
    </location>
</feature>
<feature type="compositionally biased region" description="Polar residues" evidence="2">
    <location>
        <begin position="38"/>
        <end position="47"/>
    </location>
</feature>
<dbReference type="GO" id="GO:0003968">
    <property type="term" value="F:RNA-directed RNA polymerase activity"/>
    <property type="evidence" value="ECO:0007669"/>
    <property type="project" value="UniProtKB-KW"/>
</dbReference>
<evidence type="ECO:0000313" key="4">
    <source>
        <dbReference type="EMBL" id="KAH8101472.1"/>
    </source>
</evidence>
<dbReference type="PANTHER" id="PTHR23079">
    <property type="entry name" value="RNA-DEPENDENT RNA POLYMERASE"/>
    <property type="match status" value="1"/>
</dbReference>
<accession>A0A8K0XQI8</accession>
<sequence>MPGSSFVNLERTLSQSSTSSYNDTEFAEAYLEADLGGENTSQESNGQNELDAPIREIDFDPATALPASSTSLSSHSTRSTASVLGKRHPDDSERPPVEVVQRIPPGPSVQPPGRKAPFIDPVVHVLSDVCHNLRNGLLFGIRWELARRKKGRLGMEELKPLRQCKEYPAQAKVFHDLIGASLDFSGSESAVKNPWDELDLERKLQSPEGFLGCNEDLTTSRDPAWYGGKVHFSCRLVSETDRSYKLVLEPPVLGPSSRFTRRFGSERFIRVRIQKKLFYGDSEALIQYFQKPFVFDHQVYRAFFAKDLTVFLVETAEKWTGEAVVPDQTRGPLILSFMDFINWHNPLHCNRTQSMAKWTSRFALGLSSSVPGIRVDQMDCLAETDIENRESVSKDSKTPSHLVMTDGCGFASQSLLVKLHHKFRWESFPTAIQMRFAGAKGLLLCHPNFVGMAPTIWLRPSQVKIQHEATRGSDLALHTVDLLRSSRMSSPARISSEILINLAENGVSIETLLDLLTIGLKDRVMKLLDWDDSPESMVILYANVVKEGNVLSARIARENPSPARALGYRFEDDKDGENEEEEVDGEDDVSEKSTAWCGDEISGQPSSLEETNLQLLDSGFTPLTSFILQLKMTEVAKKALRHGETNFKIDVGHSCTAFVVPDPSGILKPGEVHIKSSSRSLLDTTGTPTDIVIGDVLLTRHPCKIATDVQKAKAVCVPQLHQYVDVIVVSTQGHMVNGRKLPQHLASMTGGGDYDGDLMFAFWSPKLVQEFREPDPSISIKPPEVDFCLIKPKETVAEYLTRTESLEESKKIQELQSQLLTGLKNPAVVGKLSIMWEASIYVNGYNHPETVKIAHLFCEVLDGAKTGIVIDPAELSRLQKMYPQSPEWKTTKHKGQPSTSGFNNRPPLVRPAHLPTFIMDELQRGLREAAEPLYKMIDEKLSGASTHPDPDLVAPFHRAQERCAELHRITGNAIFIEALKTMDEHVRDIHKFFRDEERNIRDKTKTGNVSDAPIETRQDMLRSVSRKFVEFTVPHIQEVVFSPEEWRRVMASCVYAIYWKKPRFPFNVAFRELCAIKAEAVSGGGAKTITPLFYNGLTLHKKYVNLLSTNLQARRSGLEGSGAD</sequence>
<feature type="compositionally biased region" description="Polar residues" evidence="2">
    <location>
        <begin position="1"/>
        <end position="23"/>
    </location>
</feature>
<reference evidence="4" key="1">
    <citation type="journal article" date="2021" name="New Phytol.">
        <title>Evolutionary innovations through gain and loss of genes in the ectomycorrhizal Boletales.</title>
        <authorList>
            <person name="Wu G."/>
            <person name="Miyauchi S."/>
            <person name="Morin E."/>
            <person name="Kuo A."/>
            <person name="Drula E."/>
            <person name="Varga T."/>
            <person name="Kohler A."/>
            <person name="Feng B."/>
            <person name="Cao Y."/>
            <person name="Lipzen A."/>
            <person name="Daum C."/>
            <person name="Hundley H."/>
            <person name="Pangilinan J."/>
            <person name="Johnson J."/>
            <person name="Barry K."/>
            <person name="LaButti K."/>
            <person name="Ng V."/>
            <person name="Ahrendt S."/>
            <person name="Min B."/>
            <person name="Choi I.G."/>
            <person name="Park H."/>
            <person name="Plett J.M."/>
            <person name="Magnuson J."/>
            <person name="Spatafora J.W."/>
            <person name="Nagy L.G."/>
            <person name="Henrissat B."/>
            <person name="Grigoriev I.V."/>
            <person name="Yang Z.L."/>
            <person name="Xu J."/>
            <person name="Martin F.M."/>
        </authorList>
    </citation>
    <scope>NUCLEOTIDE SEQUENCE</scope>
    <source>
        <strain evidence="4">KKN 215</strain>
    </source>
</reference>
<dbReference type="OrthoDB" id="10055769at2759"/>
<protein>
    <recommendedName>
        <fullName evidence="1">RNA-dependent RNA polymerase</fullName>
        <ecNumber evidence="1">2.7.7.48</ecNumber>
    </recommendedName>
</protein>
<keyword evidence="1" id="KW-0548">Nucleotidyltransferase</keyword>
<dbReference type="GO" id="GO:0003723">
    <property type="term" value="F:RNA binding"/>
    <property type="evidence" value="ECO:0007669"/>
    <property type="project" value="UniProtKB-KW"/>
</dbReference>
<dbReference type="Proteomes" id="UP000813824">
    <property type="component" value="Unassembled WGS sequence"/>
</dbReference>
<feature type="compositionally biased region" description="Acidic residues" evidence="2">
    <location>
        <begin position="573"/>
        <end position="589"/>
    </location>
</feature>
<keyword evidence="1" id="KW-0808">Transferase</keyword>
<evidence type="ECO:0000259" key="3">
    <source>
        <dbReference type="Pfam" id="PF05183"/>
    </source>
</evidence>
<comment type="catalytic activity">
    <reaction evidence="1">
        <text>RNA(n) + a ribonucleoside 5'-triphosphate = RNA(n+1) + diphosphate</text>
        <dbReference type="Rhea" id="RHEA:21248"/>
        <dbReference type="Rhea" id="RHEA-COMP:14527"/>
        <dbReference type="Rhea" id="RHEA-COMP:17342"/>
        <dbReference type="ChEBI" id="CHEBI:33019"/>
        <dbReference type="ChEBI" id="CHEBI:61557"/>
        <dbReference type="ChEBI" id="CHEBI:140395"/>
        <dbReference type="EC" id="2.7.7.48"/>
    </reaction>
</comment>
<organism evidence="4 5">
    <name type="scientific">Cristinia sonorae</name>
    <dbReference type="NCBI Taxonomy" id="1940300"/>
    <lineage>
        <taxon>Eukaryota</taxon>
        <taxon>Fungi</taxon>
        <taxon>Dikarya</taxon>
        <taxon>Basidiomycota</taxon>
        <taxon>Agaricomycotina</taxon>
        <taxon>Agaricomycetes</taxon>
        <taxon>Agaricomycetidae</taxon>
        <taxon>Agaricales</taxon>
        <taxon>Pleurotineae</taxon>
        <taxon>Stephanosporaceae</taxon>
        <taxon>Cristinia</taxon>
    </lineage>
</organism>
<dbReference type="GO" id="GO:0031380">
    <property type="term" value="C:nuclear RNA-directed RNA polymerase complex"/>
    <property type="evidence" value="ECO:0007669"/>
    <property type="project" value="TreeGrafter"/>
</dbReference>
<dbReference type="Pfam" id="PF05183">
    <property type="entry name" value="RdRP"/>
    <property type="match status" value="1"/>
</dbReference>
<feature type="region of interest" description="Disordered" evidence="2">
    <location>
        <begin position="885"/>
        <end position="906"/>
    </location>
</feature>
<keyword evidence="1" id="KW-0696">RNA-directed RNA polymerase</keyword>
<evidence type="ECO:0000313" key="5">
    <source>
        <dbReference type="Proteomes" id="UP000813824"/>
    </source>
</evidence>
<feature type="region of interest" description="Disordered" evidence="2">
    <location>
        <begin position="1"/>
        <end position="47"/>
    </location>
</feature>
<dbReference type="InterPro" id="IPR007855">
    <property type="entry name" value="RDRP"/>
</dbReference>